<dbReference type="PROSITE" id="PS50850">
    <property type="entry name" value="MFS"/>
    <property type="match status" value="1"/>
</dbReference>
<dbReference type="GO" id="GO:0005886">
    <property type="term" value="C:plasma membrane"/>
    <property type="evidence" value="ECO:0007669"/>
    <property type="project" value="UniProtKB-SubCell"/>
</dbReference>
<evidence type="ECO:0000313" key="9">
    <source>
        <dbReference type="Proteomes" id="UP000013785"/>
    </source>
</evidence>
<accession>R3W517</accession>
<feature type="transmembrane region" description="Helical" evidence="6">
    <location>
        <begin position="169"/>
        <end position="191"/>
    </location>
</feature>
<feature type="domain" description="Major facilitator superfamily (MFS) profile" evidence="7">
    <location>
        <begin position="17"/>
        <end position="461"/>
    </location>
</feature>
<feature type="transmembrane region" description="Helical" evidence="6">
    <location>
        <begin position="228"/>
        <end position="250"/>
    </location>
</feature>
<reference evidence="8 9" key="1">
    <citation type="submission" date="2013-02" db="EMBL/GenBank/DDBJ databases">
        <title>The Genome Sequence of Enterococcus phoeniculicola BAA-412.</title>
        <authorList>
            <consortium name="The Broad Institute Genome Sequencing Platform"/>
            <consortium name="The Broad Institute Genome Sequencing Center for Infectious Disease"/>
            <person name="Earl A.M."/>
            <person name="Gilmore M.S."/>
            <person name="Lebreton F."/>
            <person name="Walker B."/>
            <person name="Young S.K."/>
            <person name="Zeng Q."/>
            <person name="Gargeya S."/>
            <person name="Fitzgerald M."/>
            <person name="Haas B."/>
            <person name="Abouelleil A."/>
            <person name="Alvarado L."/>
            <person name="Arachchi H.M."/>
            <person name="Berlin A.M."/>
            <person name="Chapman S.B."/>
            <person name="Dewar J."/>
            <person name="Goldberg J."/>
            <person name="Griggs A."/>
            <person name="Gujja S."/>
            <person name="Hansen M."/>
            <person name="Howarth C."/>
            <person name="Imamovic A."/>
            <person name="Larimer J."/>
            <person name="McCowan C."/>
            <person name="Murphy C."/>
            <person name="Neiman D."/>
            <person name="Pearson M."/>
            <person name="Priest M."/>
            <person name="Roberts A."/>
            <person name="Saif S."/>
            <person name="Shea T."/>
            <person name="Sisk P."/>
            <person name="Sykes S."/>
            <person name="Wortman J."/>
            <person name="Nusbaum C."/>
            <person name="Birren B."/>
        </authorList>
    </citation>
    <scope>NUCLEOTIDE SEQUENCE [LARGE SCALE GENOMIC DNA]</scope>
    <source>
        <strain evidence="8 9">ATCC BAA-412</strain>
    </source>
</reference>
<dbReference type="GO" id="GO:0022857">
    <property type="term" value="F:transmembrane transporter activity"/>
    <property type="evidence" value="ECO:0007669"/>
    <property type="project" value="InterPro"/>
</dbReference>
<keyword evidence="9" id="KW-1185">Reference proteome</keyword>
<evidence type="ECO:0000256" key="1">
    <source>
        <dbReference type="ARBA" id="ARBA00004651"/>
    </source>
</evidence>
<name>R3W517_9ENTE</name>
<keyword evidence="4 6" id="KW-1133">Transmembrane helix</keyword>
<organism evidence="8 9">
    <name type="scientific">Enterococcus phoeniculicola ATCC BAA-412</name>
    <dbReference type="NCBI Taxonomy" id="1158610"/>
    <lineage>
        <taxon>Bacteria</taxon>
        <taxon>Bacillati</taxon>
        <taxon>Bacillota</taxon>
        <taxon>Bacilli</taxon>
        <taxon>Lactobacillales</taxon>
        <taxon>Enterococcaceae</taxon>
        <taxon>Enterococcus</taxon>
    </lineage>
</organism>
<feature type="transmembrane region" description="Helical" evidence="6">
    <location>
        <begin position="402"/>
        <end position="425"/>
    </location>
</feature>
<keyword evidence="2" id="KW-0813">Transport</keyword>
<dbReference type="STRING" id="154621.RV11_GL003021"/>
<feature type="transmembrane region" description="Helical" evidence="6">
    <location>
        <begin position="51"/>
        <end position="71"/>
    </location>
</feature>
<feature type="transmembrane region" description="Helical" evidence="6">
    <location>
        <begin position="203"/>
        <end position="222"/>
    </location>
</feature>
<feature type="transmembrane region" description="Helical" evidence="6">
    <location>
        <begin position="359"/>
        <end position="381"/>
    </location>
</feature>
<feature type="transmembrane region" description="Helical" evidence="6">
    <location>
        <begin position="437"/>
        <end position="457"/>
    </location>
</feature>
<evidence type="ECO:0000256" key="6">
    <source>
        <dbReference type="SAM" id="Phobius"/>
    </source>
</evidence>
<feature type="transmembrane region" description="Helical" evidence="6">
    <location>
        <begin position="301"/>
        <end position="324"/>
    </location>
</feature>
<evidence type="ECO:0000256" key="5">
    <source>
        <dbReference type="ARBA" id="ARBA00023136"/>
    </source>
</evidence>
<dbReference type="RefSeq" id="WP_010769684.1">
    <property type="nucleotide sequence ID" value="NZ_ASWE01000001.1"/>
</dbReference>
<feature type="transmembrane region" description="Helical" evidence="6">
    <location>
        <begin position="107"/>
        <end position="129"/>
    </location>
</feature>
<dbReference type="InterPro" id="IPR036259">
    <property type="entry name" value="MFS_trans_sf"/>
</dbReference>
<comment type="caution">
    <text evidence="8">The sequence shown here is derived from an EMBL/GenBank/DDBJ whole genome shotgun (WGS) entry which is preliminary data.</text>
</comment>
<dbReference type="Gene3D" id="1.20.1250.20">
    <property type="entry name" value="MFS general substrate transporter like domains"/>
    <property type="match status" value="1"/>
</dbReference>
<dbReference type="PANTHER" id="PTHR42718">
    <property type="entry name" value="MAJOR FACILITATOR SUPERFAMILY MULTIDRUG TRANSPORTER MFSC"/>
    <property type="match status" value="1"/>
</dbReference>
<evidence type="ECO:0000256" key="3">
    <source>
        <dbReference type="ARBA" id="ARBA00022692"/>
    </source>
</evidence>
<gene>
    <name evidence="8" type="ORF">UC3_03050</name>
</gene>
<feature type="transmembrane region" description="Helical" evidence="6">
    <location>
        <begin position="271"/>
        <end position="295"/>
    </location>
</feature>
<protein>
    <recommendedName>
        <fullName evidence="7">Major facilitator superfamily (MFS) profile domain-containing protein</fullName>
    </recommendedName>
</protein>
<feature type="transmembrane region" description="Helical" evidence="6">
    <location>
        <begin position="83"/>
        <end position="101"/>
    </location>
</feature>
<evidence type="ECO:0000256" key="4">
    <source>
        <dbReference type="ARBA" id="ARBA00022989"/>
    </source>
</evidence>
<feature type="transmembrane region" description="Helical" evidence="6">
    <location>
        <begin position="17"/>
        <end position="39"/>
    </location>
</feature>
<dbReference type="InterPro" id="IPR020846">
    <property type="entry name" value="MFS_dom"/>
</dbReference>
<dbReference type="Gene3D" id="1.20.1720.10">
    <property type="entry name" value="Multidrug resistance protein D"/>
    <property type="match status" value="1"/>
</dbReference>
<evidence type="ECO:0000256" key="2">
    <source>
        <dbReference type="ARBA" id="ARBA00022448"/>
    </source>
</evidence>
<dbReference type="SUPFAM" id="SSF103473">
    <property type="entry name" value="MFS general substrate transporter"/>
    <property type="match status" value="1"/>
</dbReference>
<keyword evidence="3 6" id="KW-0812">Transmembrane</keyword>
<dbReference type="PATRIC" id="fig|1158610.3.peg.3034"/>
<dbReference type="PANTHER" id="PTHR42718:SF9">
    <property type="entry name" value="MAJOR FACILITATOR SUPERFAMILY MULTIDRUG TRANSPORTER MFSC"/>
    <property type="match status" value="1"/>
</dbReference>
<dbReference type="HOGENOM" id="CLU_000960_28_3_9"/>
<evidence type="ECO:0000259" key="7">
    <source>
        <dbReference type="PROSITE" id="PS50850"/>
    </source>
</evidence>
<dbReference type="Pfam" id="PF07690">
    <property type="entry name" value="MFS_1"/>
    <property type="match status" value="1"/>
</dbReference>
<sequence length="462" mass="48646">MKASVVETPTYKGTNKLLIGIVLSVLTYWLFAQSLLNIAPDVQQDLGISSGILNIGISMTGLFSGIFIVVAGGLADKLGRMKLTYIGLALSVVGSALLVFANGPAPFITGRILQGLSAACIMPATMALVKTYYDGKDRQRALSFWSIGSWGGSGFCSFFGGAIASSLGWRYVFIFSIIVSLVSAVLIFGTPESKVTQDSKGKFDTLGLILFVISMVALNIVVSKGSELGWFSPIILGLLVIVILGISLFYRIEKNGENSFVDFSLFENRGYLGATISNFLLNAIAGTLIVINSYVQQGRGLSAATTGMLSIGYLVLVLITIRVGEKMLQKIGARKPMILGALLSGIGVLFMSLTMVSGLAYFVLVFIGYSFFGMGLGMYATPSTDTAISSVPNEKAGVASGIYKMASSLGGALGVAISAAVYNGVSASGNYTLGANLGLMTNILFSLFAILSISFVIPKEKK</sequence>
<comment type="subcellular location">
    <subcellularLocation>
        <location evidence="1">Cell membrane</location>
        <topology evidence="1">Multi-pass membrane protein</topology>
    </subcellularLocation>
</comment>
<dbReference type="InterPro" id="IPR011701">
    <property type="entry name" value="MFS"/>
</dbReference>
<proteinExistence type="predicted"/>
<dbReference type="EMBL" id="AJAT01000017">
    <property type="protein sequence ID" value="EOL42697.1"/>
    <property type="molecule type" value="Genomic_DNA"/>
</dbReference>
<dbReference type="Proteomes" id="UP000013785">
    <property type="component" value="Unassembled WGS sequence"/>
</dbReference>
<keyword evidence="5 6" id="KW-0472">Membrane</keyword>
<dbReference type="CDD" id="cd17321">
    <property type="entry name" value="MFS_MMR_MDR_like"/>
    <property type="match status" value="1"/>
</dbReference>
<dbReference type="AlphaFoldDB" id="R3W517"/>
<dbReference type="eggNOG" id="COG2271">
    <property type="taxonomic scope" value="Bacteria"/>
</dbReference>
<feature type="transmembrane region" description="Helical" evidence="6">
    <location>
        <begin position="141"/>
        <end position="163"/>
    </location>
</feature>
<feature type="transmembrane region" description="Helical" evidence="6">
    <location>
        <begin position="336"/>
        <end position="353"/>
    </location>
</feature>
<evidence type="ECO:0000313" key="8">
    <source>
        <dbReference type="EMBL" id="EOL42697.1"/>
    </source>
</evidence>